<dbReference type="InterPro" id="IPR008271">
    <property type="entry name" value="Ser/Thr_kinase_AS"/>
</dbReference>
<keyword evidence="1" id="KW-0140">cGMP</keyword>
<evidence type="ECO:0000256" key="4">
    <source>
        <dbReference type="ARBA" id="ARBA00022777"/>
    </source>
</evidence>
<name>A0A0K1QB01_9BACT</name>
<evidence type="ECO:0000313" key="11">
    <source>
        <dbReference type="Proteomes" id="UP000064967"/>
    </source>
</evidence>
<dbReference type="SUPFAM" id="SSF56112">
    <property type="entry name" value="Protein kinase-like (PK-like)"/>
    <property type="match status" value="1"/>
</dbReference>
<evidence type="ECO:0000256" key="6">
    <source>
        <dbReference type="ARBA" id="ARBA00022992"/>
    </source>
</evidence>
<dbReference type="PRINTS" id="PR00103">
    <property type="entry name" value="CAMPKINASE"/>
</dbReference>
<dbReference type="RefSeq" id="WP_146653810.1">
    <property type="nucleotide sequence ID" value="NZ_CP012333.1"/>
</dbReference>
<evidence type="ECO:0000256" key="1">
    <source>
        <dbReference type="ARBA" id="ARBA00022535"/>
    </source>
</evidence>
<evidence type="ECO:0000256" key="2">
    <source>
        <dbReference type="ARBA" id="ARBA00022679"/>
    </source>
</evidence>
<dbReference type="AlphaFoldDB" id="A0A0K1QB01"/>
<reference evidence="10 11" key="1">
    <citation type="submission" date="2015-08" db="EMBL/GenBank/DDBJ databases">
        <authorList>
            <person name="Babu N.S."/>
            <person name="Beckwith C.J."/>
            <person name="Beseler K.G."/>
            <person name="Brison A."/>
            <person name="Carone J.V."/>
            <person name="Caskin T.P."/>
            <person name="Diamond M."/>
            <person name="Durham M.E."/>
            <person name="Foxe J.M."/>
            <person name="Go M."/>
            <person name="Henderson B.A."/>
            <person name="Jones I.B."/>
            <person name="McGettigan J.A."/>
            <person name="Micheletti S.J."/>
            <person name="Nasrallah M.E."/>
            <person name="Ortiz D."/>
            <person name="Piller C.R."/>
            <person name="Privatt S.R."/>
            <person name="Schneider S.L."/>
            <person name="Sharp S."/>
            <person name="Smith T.C."/>
            <person name="Stanton J.D."/>
            <person name="Ullery H.E."/>
            <person name="Wilson R.J."/>
            <person name="Serrano M.G."/>
            <person name="Buck G."/>
            <person name="Lee V."/>
            <person name="Wang Y."/>
            <person name="Carvalho R."/>
            <person name="Voegtly L."/>
            <person name="Shi R."/>
            <person name="Duckworth R."/>
            <person name="Johnson A."/>
            <person name="Loviza R."/>
            <person name="Walstead R."/>
            <person name="Shah Z."/>
            <person name="Kiflezghi M."/>
            <person name="Wade K."/>
            <person name="Ball S.L."/>
            <person name="Bradley K.W."/>
            <person name="Asai D.J."/>
            <person name="Bowman C.A."/>
            <person name="Russell D.A."/>
            <person name="Pope W.H."/>
            <person name="Jacobs-Sera D."/>
            <person name="Hendrix R.W."/>
            <person name="Hatfull G.F."/>
        </authorList>
    </citation>
    <scope>NUCLEOTIDE SEQUENCE [LARGE SCALE GENOMIC DNA]</scope>
    <source>
        <strain evidence="10 11">DSM 27648</strain>
    </source>
</reference>
<evidence type="ECO:0000259" key="9">
    <source>
        <dbReference type="PROSITE" id="PS50042"/>
    </source>
</evidence>
<dbReference type="GO" id="GO:0030553">
    <property type="term" value="F:cGMP binding"/>
    <property type="evidence" value="ECO:0007669"/>
    <property type="project" value="UniProtKB-KW"/>
</dbReference>
<sequence>MKDARSAAPERRRTDTLVVPGPLAPAKTAFGAAADSQPPLPTITTGSGTADGAPRERIVASTATVDSLLGEVKKPSHERLAIQERVAAGGMGTIEVAVDRALDRRIAIKTLHPHLRGTDSAVRMFLREARLTALLDHPHIVPVYDIGESSPDHLYFAMKLIEGQPLGALIRALPKGPIDTATLYSLLDVVTKVCNALAFAHSRGVIHCDVKPANVMVGEFGQVYLTDWGIARLVSTEMSPASTSSAGHATSERAPASIDEVARMPISSTGNTVIGTPGYMSPEQARGDRASLDTRSDVFLVGAMLYEIVTRRPPYASVDRLETLRLAALGTFPPPRAVVGEGAVPPELERIILRAMAAEPAERYPSIAALRADLVRFMRGGADFPQQTFVAGEEIVREGEHGHAAYIVVSGRCDVVRSSPQGREVVSSMGPGDVFGEMTILTEGPRTATVVAAEETTVLVVTSEILEQEVAALKPWMATLLKSLAVRFREVDTKSRAATPSRGHSPSRIARQVLMQLVTWGEVGGSPSSRTMRWSDLVNELEALGIASSAVLEIASPYGIVVDASADRITVADTAALAARLADER</sequence>
<feature type="domain" description="Cyclic nucleotide-binding" evidence="9">
    <location>
        <begin position="389"/>
        <end position="468"/>
    </location>
</feature>
<keyword evidence="3" id="KW-0547">Nucleotide-binding</keyword>
<dbReference type="SUPFAM" id="SSF51206">
    <property type="entry name" value="cAMP-binding domain-like"/>
    <property type="match status" value="1"/>
</dbReference>
<keyword evidence="4 10" id="KW-0418">Kinase</keyword>
<evidence type="ECO:0000256" key="3">
    <source>
        <dbReference type="ARBA" id="ARBA00022741"/>
    </source>
</evidence>
<evidence type="ECO:0000256" key="7">
    <source>
        <dbReference type="SAM" id="MobiDB-lite"/>
    </source>
</evidence>
<gene>
    <name evidence="10" type="ORF">AKJ09_09629</name>
</gene>
<dbReference type="SMART" id="SM00220">
    <property type="entry name" value="S_TKc"/>
    <property type="match status" value="1"/>
</dbReference>
<dbReference type="PANTHER" id="PTHR43289">
    <property type="entry name" value="MITOGEN-ACTIVATED PROTEIN KINASE KINASE KINASE 20-RELATED"/>
    <property type="match status" value="1"/>
</dbReference>
<dbReference type="PROSITE" id="PS00108">
    <property type="entry name" value="PROTEIN_KINASE_ST"/>
    <property type="match status" value="1"/>
</dbReference>
<dbReference type="InterPro" id="IPR000595">
    <property type="entry name" value="cNMP-bd_dom"/>
</dbReference>
<dbReference type="Gene3D" id="3.30.200.20">
    <property type="entry name" value="Phosphorylase Kinase, domain 1"/>
    <property type="match status" value="1"/>
</dbReference>
<dbReference type="CDD" id="cd00038">
    <property type="entry name" value="CAP_ED"/>
    <property type="match status" value="1"/>
</dbReference>
<dbReference type="InterPro" id="IPR018490">
    <property type="entry name" value="cNMP-bd_dom_sf"/>
</dbReference>
<dbReference type="Gene3D" id="1.10.510.10">
    <property type="entry name" value="Transferase(Phosphotransferase) domain 1"/>
    <property type="match status" value="1"/>
</dbReference>
<keyword evidence="5" id="KW-0067">ATP-binding</keyword>
<evidence type="ECO:0000259" key="8">
    <source>
        <dbReference type="PROSITE" id="PS50011"/>
    </source>
</evidence>
<keyword evidence="11" id="KW-1185">Reference proteome</keyword>
<evidence type="ECO:0000313" key="10">
    <source>
        <dbReference type="EMBL" id="AKV02966.1"/>
    </source>
</evidence>
<dbReference type="InterPro" id="IPR000719">
    <property type="entry name" value="Prot_kinase_dom"/>
</dbReference>
<keyword evidence="10" id="KW-0723">Serine/threonine-protein kinase</keyword>
<protein>
    <submittedName>
        <fullName evidence="10">Serine/threonine protein kinase</fullName>
    </submittedName>
</protein>
<dbReference type="Pfam" id="PF00069">
    <property type="entry name" value="Pkinase"/>
    <property type="match status" value="1"/>
</dbReference>
<dbReference type="PROSITE" id="PS50011">
    <property type="entry name" value="PROTEIN_KINASE_DOM"/>
    <property type="match status" value="1"/>
</dbReference>
<organism evidence="10 11">
    <name type="scientific">Labilithrix luteola</name>
    <dbReference type="NCBI Taxonomy" id="1391654"/>
    <lineage>
        <taxon>Bacteria</taxon>
        <taxon>Pseudomonadati</taxon>
        <taxon>Myxococcota</taxon>
        <taxon>Polyangia</taxon>
        <taxon>Polyangiales</taxon>
        <taxon>Labilitrichaceae</taxon>
        <taxon>Labilithrix</taxon>
    </lineage>
</organism>
<feature type="domain" description="Protein kinase" evidence="8">
    <location>
        <begin position="80"/>
        <end position="378"/>
    </location>
</feature>
<dbReference type="SMART" id="SM00100">
    <property type="entry name" value="cNMP"/>
    <property type="match status" value="1"/>
</dbReference>
<dbReference type="CDD" id="cd14014">
    <property type="entry name" value="STKc_PknB_like"/>
    <property type="match status" value="1"/>
</dbReference>
<dbReference type="PANTHER" id="PTHR43289:SF6">
    <property type="entry name" value="SERINE_THREONINE-PROTEIN KINASE NEKL-3"/>
    <property type="match status" value="1"/>
</dbReference>
<dbReference type="GO" id="GO:0004674">
    <property type="term" value="F:protein serine/threonine kinase activity"/>
    <property type="evidence" value="ECO:0007669"/>
    <property type="project" value="UniProtKB-KW"/>
</dbReference>
<dbReference type="InterPro" id="IPR014710">
    <property type="entry name" value="RmlC-like_jellyroll"/>
</dbReference>
<feature type="region of interest" description="Disordered" evidence="7">
    <location>
        <begin position="30"/>
        <end position="53"/>
    </location>
</feature>
<dbReference type="KEGG" id="llu:AKJ09_09629"/>
<accession>A0A0K1QB01</accession>
<dbReference type="InterPro" id="IPR011009">
    <property type="entry name" value="Kinase-like_dom_sf"/>
</dbReference>
<dbReference type="GO" id="GO:0005524">
    <property type="term" value="F:ATP binding"/>
    <property type="evidence" value="ECO:0007669"/>
    <property type="project" value="UniProtKB-KW"/>
</dbReference>
<dbReference type="Gene3D" id="2.60.120.10">
    <property type="entry name" value="Jelly Rolls"/>
    <property type="match status" value="1"/>
</dbReference>
<evidence type="ECO:0000256" key="5">
    <source>
        <dbReference type="ARBA" id="ARBA00022840"/>
    </source>
</evidence>
<dbReference type="EMBL" id="CP012333">
    <property type="protein sequence ID" value="AKV02966.1"/>
    <property type="molecule type" value="Genomic_DNA"/>
</dbReference>
<dbReference type="Pfam" id="PF00027">
    <property type="entry name" value="cNMP_binding"/>
    <property type="match status" value="1"/>
</dbReference>
<dbReference type="STRING" id="1391654.AKJ09_09629"/>
<dbReference type="OrthoDB" id="5505487at2"/>
<keyword evidence="6" id="KW-0142">cGMP-binding</keyword>
<keyword evidence="2" id="KW-0808">Transferase</keyword>
<dbReference type="PROSITE" id="PS50042">
    <property type="entry name" value="CNMP_BINDING_3"/>
    <property type="match status" value="1"/>
</dbReference>
<dbReference type="Proteomes" id="UP000064967">
    <property type="component" value="Chromosome"/>
</dbReference>
<proteinExistence type="predicted"/>